<dbReference type="AlphaFoldDB" id="A0AB34LCZ5"/>
<evidence type="ECO:0000313" key="2">
    <source>
        <dbReference type="Proteomes" id="UP000027850"/>
    </source>
</evidence>
<dbReference type="EMBL" id="JNHK01000025">
    <property type="protein sequence ID" value="KDS40828.1"/>
    <property type="molecule type" value="Genomic_DNA"/>
</dbReference>
<protein>
    <submittedName>
        <fullName evidence="1">Uncharacterized protein</fullName>
    </submittedName>
</protein>
<name>A0AB34LCZ5_PARDI</name>
<dbReference type="Proteomes" id="UP000027850">
    <property type="component" value="Unassembled WGS sequence"/>
</dbReference>
<accession>A0AB34LCZ5</accession>
<sequence length="39" mass="4424">MSIIDFKGMGIPYTLGSSDSSMLFYDIVATSYLFTIKYF</sequence>
<organism evidence="1 2">
    <name type="scientific">Parabacteroides distasonis str. 3776 D15 i</name>
    <dbReference type="NCBI Taxonomy" id="1339342"/>
    <lineage>
        <taxon>Bacteria</taxon>
        <taxon>Pseudomonadati</taxon>
        <taxon>Bacteroidota</taxon>
        <taxon>Bacteroidia</taxon>
        <taxon>Bacteroidales</taxon>
        <taxon>Tannerellaceae</taxon>
        <taxon>Parabacteroides</taxon>
    </lineage>
</organism>
<gene>
    <name evidence="1" type="ORF">M091_3752</name>
</gene>
<comment type="caution">
    <text evidence="1">The sequence shown here is derived from an EMBL/GenBank/DDBJ whole genome shotgun (WGS) entry which is preliminary data.</text>
</comment>
<evidence type="ECO:0000313" key="1">
    <source>
        <dbReference type="EMBL" id="KDS40828.1"/>
    </source>
</evidence>
<reference evidence="1 2" key="1">
    <citation type="submission" date="2014-04" db="EMBL/GenBank/DDBJ databases">
        <authorList>
            <person name="Sears C."/>
            <person name="Carroll K."/>
            <person name="Sack B.R."/>
            <person name="Qadri F."/>
            <person name="Myers L.L."/>
            <person name="Chung G.-T."/>
            <person name="Escheverria P."/>
            <person name="Fraser C.M."/>
            <person name="Sadzewicz L."/>
            <person name="Shefchek K.A."/>
            <person name="Tallon L."/>
            <person name="Das S.P."/>
            <person name="Daugherty S."/>
            <person name="Mongodin E.F."/>
        </authorList>
    </citation>
    <scope>NUCLEOTIDE SEQUENCE [LARGE SCALE GENOMIC DNA]</scope>
    <source>
        <strain evidence="1 2">3776 D15 i</strain>
    </source>
</reference>
<proteinExistence type="predicted"/>